<sequence length="42" mass="4640">MSQFINDNNIVGLEASLEDLSRRLGAAQGLRNFFKSAADKKN</sequence>
<reference evidence="1" key="1">
    <citation type="submission" date="2020-07" db="EMBL/GenBank/DDBJ databases">
        <authorList>
            <person name="Ferguson B K."/>
        </authorList>
    </citation>
    <scope>NUCLEOTIDE SEQUENCE</scope>
    <source>
        <strain evidence="1">L06</strain>
    </source>
</reference>
<dbReference type="AlphaFoldDB" id="A0A6V7HTS0"/>
<protein>
    <submittedName>
        <fullName evidence="1">Uncharacterized protein</fullName>
    </submittedName>
</protein>
<gene>
    <name evidence="1" type="ORF">BBRV_LOCUS5825</name>
</gene>
<accession>A0A6V7HTS0</accession>
<name>A0A6V7HTS0_9HYME</name>
<evidence type="ECO:0000313" key="1">
    <source>
        <dbReference type="EMBL" id="CAD1530214.1"/>
    </source>
</evidence>
<organism evidence="1">
    <name type="scientific">Bracon brevicornis</name>
    <dbReference type="NCBI Taxonomy" id="1563983"/>
    <lineage>
        <taxon>Eukaryota</taxon>
        <taxon>Metazoa</taxon>
        <taxon>Ecdysozoa</taxon>
        <taxon>Arthropoda</taxon>
        <taxon>Hexapoda</taxon>
        <taxon>Insecta</taxon>
        <taxon>Pterygota</taxon>
        <taxon>Neoptera</taxon>
        <taxon>Endopterygota</taxon>
        <taxon>Hymenoptera</taxon>
        <taxon>Apocrita</taxon>
        <taxon>Ichneumonoidea</taxon>
        <taxon>Braconidae</taxon>
        <taxon>Braconinae</taxon>
        <taxon>Bracon</taxon>
    </lineage>
</organism>
<dbReference type="EMBL" id="CADCXW020000001">
    <property type="protein sequence ID" value="CAD1530214.1"/>
    <property type="molecule type" value="Genomic_DNA"/>
</dbReference>
<proteinExistence type="predicted"/>